<keyword evidence="2" id="KW-0732">Signal</keyword>
<dbReference type="SUPFAM" id="SSF56281">
    <property type="entry name" value="Metallo-hydrolase/oxidoreductase"/>
    <property type="match status" value="1"/>
</dbReference>
<dbReference type="Gene3D" id="3.60.15.10">
    <property type="entry name" value="Ribonuclease Z/Hydroxyacylglutathione hydrolase-like"/>
    <property type="match status" value="1"/>
</dbReference>
<evidence type="ECO:0000256" key="2">
    <source>
        <dbReference type="SAM" id="SignalP"/>
    </source>
</evidence>
<dbReference type="InterPro" id="IPR052159">
    <property type="entry name" value="Competence_DNA_uptake"/>
</dbReference>
<dbReference type="InterPro" id="IPR036866">
    <property type="entry name" value="RibonucZ/Hydroxyglut_hydro"/>
</dbReference>
<sequence length="576" mass="59392">MSVFRSVAAVVTVAAGLAAVPVATAAPASAAATSCSTSGTWRQGELNVYWFDVDQGDSQLIVGPTGTTMLVDLGERAWNSTGTGTKAYEVAQQIRSICGTGANPVALDYVMVSHQHLDHIGYAHVPEDGASSIGNGLWQLLAPASSGGLDFTVGTLYDRDAGSWTDANGDGQCQVGTATAPAPEVAWHNVGTTSQTARRFICWLYGPAGQADRANIQGHVVPLTTSPASWPTIDLGGGAQSVVVNADAAGTMQADGTTPVSGDHSADAVPPSENDYSTAVKTTYGSYRYATAGDSDGEYSTSADGYTYNDIEAGLVGKFGNQAYDTVRANHHGSGHSSSAAYVNGMDPQTTFISCGTNSYGHPANRTLDAYRAIGADIYLANNPCDTTDVSGAPIDYSGTLNSNGTVHLYTTNGGADFSVDYDAGTRSYVSGVHSGGGGTQGDPTVVKVNEFLPAPTSGNEWIELYNPTAVAVDVSGYKVDDVANAGGAPKTIPAGTVIPAHGRWVYEFASGFLNNTGTDYARYVSPGGVELDSKSYSWPTAQSDKVIHRVGDGGSWCDTASANVTKGTANPATCP</sequence>
<feature type="signal peptide" evidence="2">
    <location>
        <begin position="1"/>
        <end position="25"/>
    </location>
</feature>
<accession>A0ABT9AXW8</accession>
<protein>
    <submittedName>
        <fullName evidence="4">Lamin tail domain-containing protein</fullName>
    </submittedName>
</protein>
<comment type="caution">
    <text evidence="4">The sequence shown here is derived from an EMBL/GenBank/DDBJ whole genome shotgun (WGS) entry which is preliminary data.</text>
</comment>
<reference evidence="4 5" key="1">
    <citation type="submission" date="2023-07" db="EMBL/GenBank/DDBJ databases">
        <title>Nocardioides sp. nov WY-20 isolated from soil.</title>
        <authorList>
            <person name="Liu B."/>
            <person name="Wan Y."/>
        </authorList>
    </citation>
    <scope>NUCLEOTIDE SEQUENCE [LARGE SCALE GENOMIC DNA]</scope>
    <source>
        <strain evidence="4 5">WY-20</strain>
    </source>
</reference>
<feature type="chain" id="PRO_5045959425" evidence="2">
    <location>
        <begin position="26"/>
        <end position="576"/>
    </location>
</feature>
<dbReference type="PANTHER" id="PTHR30619:SF1">
    <property type="entry name" value="RECOMBINATION PROTEIN 2"/>
    <property type="match status" value="1"/>
</dbReference>
<evidence type="ECO:0000259" key="3">
    <source>
        <dbReference type="PROSITE" id="PS51841"/>
    </source>
</evidence>
<dbReference type="InterPro" id="IPR001322">
    <property type="entry name" value="Lamin_tail_dom"/>
</dbReference>
<feature type="domain" description="LTD" evidence="3">
    <location>
        <begin position="438"/>
        <end position="541"/>
    </location>
</feature>
<evidence type="ECO:0000256" key="1">
    <source>
        <dbReference type="SAM" id="MobiDB-lite"/>
    </source>
</evidence>
<dbReference type="RefSeq" id="WP_305026308.1">
    <property type="nucleotide sequence ID" value="NZ_JAUQTA010000001.1"/>
</dbReference>
<dbReference type="PANTHER" id="PTHR30619">
    <property type="entry name" value="DNA INTERNALIZATION/COMPETENCE PROTEIN COMEC/REC2"/>
    <property type="match status" value="1"/>
</dbReference>
<dbReference type="PROSITE" id="PS51841">
    <property type="entry name" value="LTD"/>
    <property type="match status" value="1"/>
</dbReference>
<proteinExistence type="predicted"/>
<keyword evidence="5" id="KW-1185">Reference proteome</keyword>
<dbReference type="Pfam" id="PF00932">
    <property type="entry name" value="LTD"/>
    <property type="match status" value="1"/>
</dbReference>
<evidence type="ECO:0000313" key="5">
    <source>
        <dbReference type="Proteomes" id="UP001233314"/>
    </source>
</evidence>
<name>A0ABT9AXW8_9ACTN</name>
<dbReference type="EMBL" id="JAUQTA010000001">
    <property type="protein sequence ID" value="MDO7866895.1"/>
    <property type="molecule type" value="Genomic_DNA"/>
</dbReference>
<feature type="region of interest" description="Disordered" evidence="1">
    <location>
        <begin position="255"/>
        <end position="277"/>
    </location>
</feature>
<gene>
    <name evidence="4" type="ORF">Q5722_00785</name>
</gene>
<dbReference type="Proteomes" id="UP001233314">
    <property type="component" value="Unassembled WGS sequence"/>
</dbReference>
<evidence type="ECO:0000313" key="4">
    <source>
        <dbReference type="EMBL" id="MDO7866895.1"/>
    </source>
</evidence>
<dbReference type="PROSITE" id="PS51257">
    <property type="entry name" value="PROKAR_LIPOPROTEIN"/>
    <property type="match status" value="1"/>
</dbReference>
<organism evidence="4 5">
    <name type="scientific">Nocardioides jiangxiensis</name>
    <dbReference type="NCBI Taxonomy" id="3064524"/>
    <lineage>
        <taxon>Bacteria</taxon>
        <taxon>Bacillati</taxon>
        <taxon>Actinomycetota</taxon>
        <taxon>Actinomycetes</taxon>
        <taxon>Propionibacteriales</taxon>
        <taxon>Nocardioidaceae</taxon>
        <taxon>Nocardioides</taxon>
    </lineage>
</organism>